<proteinExistence type="predicted"/>
<protein>
    <submittedName>
        <fullName evidence="2">Uncharacterized protein</fullName>
    </submittedName>
</protein>
<dbReference type="AlphaFoldDB" id="A0A0H1BN71"/>
<reference evidence="3" key="1">
    <citation type="journal article" date="2015" name="PLoS Genet.">
        <title>The dynamic genome and transcriptome of the human fungal pathogen Blastomyces and close relative Emmonsia.</title>
        <authorList>
            <person name="Munoz J.F."/>
            <person name="Gauthier G.M."/>
            <person name="Desjardins C.A."/>
            <person name="Gallo J.E."/>
            <person name="Holder J."/>
            <person name="Sullivan T.D."/>
            <person name="Marty A.J."/>
            <person name="Carmen J.C."/>
            <person name="Chen Z."/>
            <person name="Ding L."/>
            <person name="Gujja S."/>
            <person name="Magrini V."/>
            <person name="Misas E."/>
            <person name="Mitreva M."/>
            <person name="Priest M."/>
            <person name="Saif S."/>
            <person name="Whiston E.A."/>
            <person name="Young S."/>
            <person name="Zeng Q."/>
            <person name="Goldman W.E."/>
            <person name="Mardis E.R."/>
            <person name="Taylor J.W."/>
            <person name="McEwen J.G."/>
            <person name="Clay O.K."/>
            <person name="Klein B.S."/>
            <person name="Cuomo C.A."/>
        </authorList>
    </citation>
    <scope>NUCLEOTIDE SEQUENCE [LARGE SCALE GENOMIC DNA]</scope>
    <source>
        <strain evidence="3">UAMH 139</strain>
    </source>
</reference>
<dbReference type="Proteomes" id="UP000053573">
    <property type="component" value="Unassembled WGS sequence"/>
</dbReference>
<accession>A0A0H1BN71</accession>
<evidence type="ECO:0000256" key="1">
    <source>
        <dbReference type="SAM" id="MobiDB-lite"/>
    </source>
</evidence>
<keyword evidence="3" id="KW-1185">Reference proteome</keyword>
<gene>
    <name evidence="2" type="ORF">EMPG_12396</name>
</gene>
<feature type="compositionally biased region" description="Basic and acidic residues" evidence="1">
    <location>
        <begin position="9"/>
        <end position="20"/>
    </location>
</feature>
<feature type="region of interest" description="Disordered" evidence="1">
    <location>
        <begin position="1"/>
        <end position="20"/>
    </location>
</feature>
<dbReference type="EMBL" id="LDEV01000798">
    <property type="protein sequence ID" value="KLJ12568.1"/>
    <property type="molecule type" value="Genomic_DNA"/>
</dbReference>
<comment type="caution">
    <text evidence="2">The sequence shown here is derived from an EMBL/GenBank/DDBJ whole genome shotgun (WGS) entry which is preliminary data.</text>
</comment>
<evidence type="ECO:0000313" key="3">
    <source>
        <dbReference type="Proteomes" id="UP000053573"/>
    </source>
</evidence>
<sequence>MGLSPNRETPGRHQQADQHAMNLDKRLVPLASLLNGGNWRKLGPQLTVPKAASKKDKIFDGSDSILVGPNADTSPVARFCLAEAEAPSAAEWAGQGSGCQANSPIRLMPRARPMVQSSETLISIIIVESHPIPCRQ</sequence>
<name>A0A0H1BN71_9EURO</name>
<organism evidence="2 3">
    <name type="scientific">Blastomyces silverae</name>
    <dbReference type="NCBI Taxonomy" id="2060906"/>
    <lineage>
        <taxon>Eukaryota</taxon>
        <taxon>Fungi</taxon>
        <taxon>Dikarya</taxon>
        <taxon>Ascomycota</taxon>
        <taxon>Pezizomycotina</taxon>
        <taxon>Eurotiomycetes</taxon>
        <taxon>Eurotiomycetidae</taxon>
        <taxon>Onygenales</taxon>
        <taxon>Ajellomycetaceae</taxon>
        <taxon>Blastomyces</taxon>
    </lineage>
</organism>
<evidence type="ECO:0000313" key="2">
    <source>
        <dbReference type="EMBL" id="KLJ12568.1"/>
    </source>
</evidence>